<feature type="non-terminal residue" evidence="11">
    <location>
        <position position="1"/>
    </location>
</feature>
<keyword evidence="3 9" id="KW-1133">Transmembrane helix</keyword>
<dbReference type="GO" id="GO:0016020">
    <property type="term" value="C:membrane"/>
    <property type="evidence" value="ECO:0007669"/>
    <property type="project" value="UniProtKB-SubCell"/>
</dbReference>
<evidence type="ECO:0000256" key="5">
    <source>
        <dbReference type="ARBA" id="ARBA00023136"/>
    </source>
</evidence>
<evidence type="ECO:0000259" key="10">
    <source>
        <dbReference type="PROSITE" id="PS50262"/>
    </source>
</evidence>
<evidence type="ECO:0000256" key="9">
    <source>
        <dbReference type="SAM" id="Phobius"/>
    </source>
</evidence>
<dbReference type="InterPro" id="IPR000276">
    <property type="entry name" value="GPCR_Rhodpsn"/>
</dbReference>
<evidence type="ECO:0000256" key="6">
    <source>
        <dbReference type="ARBA" id="ARBA00023170"/>
    </source>
</evidence>
<dbReference type="InterPro" id="IPR050125">
    <property type="entry name" value="GPCR_opsins"/>
</dbReference>
<dbReference type="PRINTS" id="PR00237">
    <property type="entry name" value="GPCRRHODOPSN"/>
</dbReference>
<organism evidence="11 12">
    <name type="scientific">Chiloscyllium punctatum</name>
    <name type="common">Brownbanded bambooshark</name>
    <name type="synonym">Hemiscyllium punctatum</name>
    <dbReference type="NCBI Taxonomy" id="137246"/>
    <lineage>
        <taxon>Eukaryota</taxon>
        <taxon>Metazoa</taxon>
        <taxon>Chordata</taxon>
        <taxon>Craniata</taxon>
        <taxon>Vertebrata</taxon>
        <taxon>Chondrichthyes</taxon>
        <taxon>Elasmobranchii</taxon>
        <taxon>Galeomorphii</taxon>
        <taxon>Galeoidea</taxon>
        <taxon>Orectolobiformes</taxon>
        <taxon>Hemiscylliidae</taxon>
        <taxon>Chiloscyllium</taxon>
    </lineage>
</organism>
<feature type="transmembrane region" description="Helical" evidence="9">
    <location>
        <begin position="157"/>
        <end position="180"/>
    </location>
</feature>
<feature type="transmembrane region" description="Helical" evidence="9">
    <location>
        <begin position="126"/>
        <end position="151"/>
    </location>
</feature>
<keyword evidence="6" id="KW-0675">Receptor</keyword>
<feature type="region of interest" description="Disordered" evidence="8">
    <location>
        <begin position="251"/>
        <end position="276"/>
    </location>
</feature>
<dbReference type="OrthoDB" id="2105199at2759"/>
<dbReference type="STRING" id="137246.A0A401RX26"/>
<keyword evidence="4" id="KW-0297">G-protein coupled receptor</keyword>
<feature type="transmembrane region" description="Helical" evidence="9">
    <location>
        <begin position="21"/>
        <end position="39"/>
    </location>
</feature>
<evidence type="ECO:0000256" key="3">
    <source>
        <dbReference type="ARBA" id="ARBA00022989"/>
    </source>
</evidence>
<keyword evidence="7" id="KW-0807">Transducer</keyword>
<reference evidence="11 12" key="1">
    <citation type="journal article" date="2018" name="Nat. Ecol. Evol.">
        <title>Shark genomes provide insights into elasmobranch evolution and the origin of vertebrates.</title>
        <authorList>
            <person name="Hara Y"/>
            <person name="Yamaguchi K"/>
            <person name="Onimaru K"/>
            <person name="Kadota M"/>
            <person name="Koyanagi M"/>
            <person name="Keeley SD"/>
            <person name="Tatsumi K"/>
            <person name="Tanaka K"/>
            <person name="Motone F"/>
            <person name="Kageyama Y"/>
            <person name="Nozu R"/>
            <person name="Adachi N"/>
            <person name="Nishimura O"/>
            <person name="Nakagawa R"/>
            <person name="Tanegashima C"/>
            <person name="Kiyatake I"/>
            <person name="Matsumoto R"/>
            <person name="Murakumo K"/>
            <person name="Nishida K"/>
            <person name="Terakita A"/>
            <person name="Kuratani S"/>
            <person name="Sato K"/>
            <person name="Hyodo S Kuraku.S."/>
        </authorList>
    </citation>
    <scope>NUCLEOTIDE SEQUENCE [LARGE SCALE GENOMIC DNA]</scope>
</reference>
<dbReference type="Pfam" id="PF00001">
    <property type="entry name" value="7tm_1"/>
    <property type="match status" value="1"/>
</dbReference>
<feature type="transmembrane region" description="Helical" evidence="9">
    <location>
        <begin position="70"/>
        <end position="91"/>
    </location>
</feature>
<dbReference type="PANTHER" id="PTHR24240">
    <property type="entry name" value="OPSIN"/>
    <property type="match status" value="1"/>
</dbReference>
<keyword evidence="5 9" id="KW-0472">Membrane</keyword>
<protein>
    <recommendedName>
        <fullName evidence="10">G-protein coupled receptors family 1 profile domain-containing protein</fullName>
    </recommendedName>
</protein>
<sequence>AVLAYERYIRVVNAKAIDFSWVWRAITYIWLYSLAWSGAPLVGWNKYSLELHKLGCSVNWDSRNPSDTSYVLLLFLGCLLVPVGVIAYCYGNILYSIRMLRNIQDLQSVRLAKIVTYEKNMAKMCFFMITIFLFCWVPYAMLSFMLVYGYASKITPTVTIILSLLAKSSTAYNHIIYLFMSRKYRWCLMQLLCSRLMRIKWIIKDHAVRVRGEKPGKPIVLSEKVAERPKKRVTFSSSSIIFIITSDETQDMDSTADDNSTNPNVIQVRPLKSERA</sequence>
<keyword evidence="12" id="KW-1185">Reference proteome</keyword>
<comment type="subcellular location">
    <subcellularLocation>
        <location evidence="1">Membrane</location>
        <topology evidence="1">Multi-pass membrane protein</topology>
    </subcellularLocation>
</comment>
<dbReference type="EMBL" id="BEZZ01000016">
    <property type="protein sequence ID" value="GCC22695.1"/>
    <property type="molecule type" value="Genomic_DNA"/>
</dbReference>
<dbReference type="PROSITE" id="PS50262">
    <property type="entry name" value="G_PROTEIN_RECEP_F1_2"/>
    <property type="match status" value="1"/>
</dbReference>
<dbReference type="InterPro" id="IPR017452">
    <property type="entry name" value="GPCR_Rhodpsn_7TM"/>
</dbReference>
<evidence type="ECO:0000313" key="12">
    <source>
        <dbReference type="Proteomes" id="UP000287033"/>
    </source>
</evidence>
<dbReference type="SUPFAM" id="SSF81321">
    <property type="entry name" value="Family A G protein-coupled receptor-like"/>
    <property type="match status" value="1"/>
</dbReference>
<proteinExistence type="predicted"/>
<dbReference type="AlphaFoldDB" id="A0A401RX26"/>
<dbReference type="Gene3D" id="1.20.1070.10">
    <property type="entry name" value="Rhodopsin 7-helix transmembrane proteins"/>
    <property type="match status" value="1"/>
</dbReference>
<name>A0A401RX26_CHIPU</name>
<gene>
    <name evidence="11" type="ORF">chiPu_0001083</name>
</gene>
<evidence type="ECO:0000256" key="2">
    <source>
        <dbReference type="ARBA" id="ARBA00022692"/>
    </source>
</evidence>
<accession>A0A401RX26</accession>
<evidence type="ECO:0000256" key="8">
    <source>
        <dbReference type="SAM" id="MobiDB-lite"/>
    </source>
</evidence>
<comment type="caution">
    <text evidence="11">The sequence shown here is derived from an EMBL/GenBank/DDBJ whole genome shotgun (WGS) entry which is preliminary data.</text>
</comment>
<keyword evidence="2 9" id="KW-0812">Transmembrane</keyword>
<evidence type="ECO:0000313" key="11">
    <source>
        <dbReference type="EMBL" id="GCC22695.1"/>
    </source>
</evidence>
<evidence type="ECO:0000256" key="1">
    <source>
        <dbReference type="ARBA" id="ARBA00004141"/>
    </source>
</evidence>
<dbReference type="GO" id="GO:0004930">
    <property type="term" value="F:G protein-coupled receptor activity"/>
    <property type="evidence" value="ECO:0007669"/>
    <property type="project" value="UniProtKB-KW"/>
</dbReference>
<feature type="domain" description="G-protein coupled receptors family 1 profile" evidence="10">
    <location>
        <begin position="1"/>
        <end position="177"/>
    </location>
</feature>
<evidence type="ECO:0000256" key="4">
    <source>
        <dbReference type="ARBA" id="ARBA00023040"/>
    </source>
</evidence>
<dbReference type="OMA" id="GRKTEEY"/>
<dbReference type="Proteomes" id="UP000287033">
    <property type="component" value="Unassembled WGS sequence"/>
</dbReference>
<evidence type="ECO:0000256" key="7">
    <source>
        <dbReference type="ARBA" id="ARBA00023224"/>
    </source>
</evidence>